<keyword evidence="1" id="KW-0812">Transmembrane</keyword>
<dbReference type="EMBL" id="CP058595">
    <property type="protein sequence ID" value="QLG45410.1"/>
    <property type="molecule type" value="Genomic_DNA"/>
</dbReference>
<dbReference type="AlphaFoldDB" id="A0A7H9APQ7"/>
<dbReference type="SUPFAM" id="SSF49464">
    <property type="entry name" value="Carboxypeptidase regulatory domain-like"/>
    <property type="match status" value="1"/>
</dbReference>
<gene>
    <name evidence="2" type="ORF">HYG79_08640</name>
</gene>
<dbReference type="Proteomes" id="UP000509302">
    <property type="component" value="Chromosome"/>
</dbReference>
<dbReference type="KEGG" id="cagg:HYG79_08640"/>
<keyword evidence="3" id="KW-1185">Reference proteome</keyword>
<organism evidence="2 3">
    <name type="scientific">Costertonia aggregata</name>
    <dbReference type="NCBI Taxonomy" id="343403"/>
    <lineage>
        <taxon>Bacteria</taxon>
        <taxon>Pseudomonadati</taxon>
        <taxon>Bacteroidota</taxon>
        <taxon>Flavobacteriia</taxon>
        <taxon>Flavobacteriales</taxon>
        <taxon>Flavobacteriaceae</taxon>
        <taxon>Costertonia</taxon>
    </lineage>
</organism>
<name>A0A7H9APQ7_9FLAO</name>
<reference evidence="2 3" key="1">
    <citation type="journal article" date="2006" name="Int. J. Syst. Evol. Microbiol.">
        <title>Costertonia aggregata gen. nov., sp. nov., a mesophilic marine bacterium of the family Flavobacteriaceae, isolated from a mature biofilm.</title>
        <authorList>
            <person name="Kwon K.K."/>
            <person name="Lee Y.K."/>
            <person name="Lee H.K."/>
        </authorList>
    </citation>
    <scope>NUCLEOTIDE SEQUENCE [LARGE SCALE GENOMIC DNA]</scope>
    <source>
        <strain evidence="2 3">KCCM 42265</strain>
    </source>
</reference>
<evidence type="ECO:0000313" key="3">
    <source>
        <dbReference type="Proteomes" id="UP000509302"/>
    </source>
</evidence>
<protein>
    <submittedName>
        <fullName evidence="2">Uncharacterized protein</fullName>
    </submittedName>
</protein>
<sequence>MNESDKEISYILGKLNHLEYKEIVPALLKKGFNRQKAIDLLEFLEKNNLVELNYSDKIKLIYINEYKEKIKLKDFSIKAKITPKGKTFIKENTSFWNKVLGEWKMYLFFGLPTALILFSLKSGLFFPFNSEDSDSIDFTVFVHGPNGHDDLILRNQGKVYLDLKTDRREASINEKGEATFKQVPSSVTGRAVKINIEHPEPYRPVSLDSLYRISNGAAIYLQVKLYNIGNIYGNVLDSRTNKGVDSVRVSVRDAYTFTDIYGYYKLEIPSNYQKKYQNIRFEKNGYDIVQKNNIPIHTKQSVDVLIKKSNVE</sequence>
<keyword evidence="1" id="KW-0472">Membrane</keyword>
<evidence type="ECO:0000256" key="1">
    <source>
        <dbReference type="SAM" id="Phobius"/>
    </source>
</evidence>
<feature type="transmembrane region" description="Helical" evidence="1">
    <location>
        <begin position="106"/>
        <end position="128"/>
    </location>
</feature>
<keyword evidence="1" id="KW-1133">Transmembrane helix</keyword>
<dbReference type="Gene3D" id="2.60.40.1120">
    <property type="entry name" value="Carboxypeptidase-like, regulatory domain"/>
    <property type="match status" value="1"/>
</dbReference>
<dbReference type="InterPro" id="IPR008969">
    <property type="entry name" value="CarboxyPept-like_regulatory"/>
</dbReference>
<dbReference type="RefSeq" id="WP_179241699.1">
    <property type="nucleotide sequence ID" value="NZ_CP058595.1"/>
</dbReference>
<accession>A0A7H9APQ7</accession>
<evidence type="ECO:0000313" key="2">
    <source>
        <dbReference type="EMBL" id="QLG45410.1"/>
    </source>
</evidence>
<proteinExistence type="predicted"/>